<proteinExistence type="predicted"/>
<keyword evidence="2" id="KW-1185">Reference proteome</keyword>
<evidence type="ECO:0000313" key="2">
    <source>
        <dbReference type="Proteomes" id="UP001595443"/>
    </source>
</evidence>
<sequence length="291" mass="32695">MFGLKRKPDVAPAPTGPVLDLSGPTLRKAFEHLVTSAEPTGGVERYVTALSLKSSLFEEMLGKGKVHELSETEFLDLAAFITPVRRRVGAWLAENGFELLRVRLEELLAGWTDTTSADERLARFTSKFPDDKAHRWVRDLGAEVLHFIDPERYPLMTRWVWDAKVGSGVLREIWFADDVSTLKLDIPDDYATFRVLNDELSQFLGEQGVFRDLPFYVDLLMAHVYADYINDRGGSLMRAEFATSSDPMLHTRRMLGLDAVDTETGRTRLKLIDGSAHVLGTPKGITHQESS</sequence>
<gene>
    <name evidence="1" type="ORF">ACFOES_16135</name>
</gene>
<evidence type="ECO:0000313" key="1">
    <source>
        <dbReference type="EMBL" id="MFC2969631.1"/>
    </source>
</evidence>
<accession>A0ABV7AJR1</accession>
<dbReference type="Proteomes" id="UP001595443">
    <property type="component" value="Unassembled WGS sequence"/>
</dbReference>
<comment type="caution">
    <text evidence="1">The sequence shown here is derived from an EMBL/GenBank/DDBJ whole genome shotgun (WGS) entry which is preliminary data.</text>
</comment>
<dbReference type="RefSeq" id="WP_377834395.1">
    <property type="nucleotide sequence ID" value="NZ_JBHRSK010000014.1"/>
</dbReference>
<organism evidence="1 2">
    <name type="scientific">Acidimangrovimonas pyrenivorans</name>
    <dbReference type="NCBI Taxonomy" id="2030798"/>
    <lineage>
        <taxon>Bacteria</taxon>
        <taxon>Pseudomonadati</taxon>
        <taxon>Pseudomonadota</taxon>
        <taxon>Alphaproteobacteria</taxon>
        <taxon>Rhodobacterales</taxon>
        <taxon>Paracoccaceae</taxon>
        <taxon>Acidimangrovimonas</taxon>
    </lineage>
</organism>
<protein>
    <submittedName>
        <fullName evidence="1">Uncharacterized protein</fullName>
    </submittedName>
</protein>
<reference evidence="2" key="1">
    <citation type="journal article" date="2019" name="Int. J. Syst. Evol. Microbiol.">
        <title>The Global Catalogue of Microorganisms (GCM) 10K type strain sequencing project: providing services to taxonomists for standard genome sequencing and annotation.</title>
        <authorList>
            <consortium name="The Broad Institute Genomics Platform"/>
            <consortium name="The Broad Institute Genome Sequencing Center for Infectious Disease"/>
            <person name="Wu L."/>
            <person name="Ma J."/>
        </authorList>
    </citation>
    <scope>NUCLEOTIDE SEQUENCE [LARGE SCALE GENOMIC DNA]</scope>
    <source>
        <strain evidence="2">KCTC 62192</strain>
    </source>
</reference>
<dbReference type="EMBL" id="JBHRSK010000014">
    <property type="protein sequence ID" value="MFC2969631.1"/>
    <property type="molecule type" value="Genomic_DNA"/>
</dbReference>
<name>A0ABV7AJR1_9RHOB</name>